<dbReference type="PIRSF" id="PIRSF002096">
    <property type="entry name" value="HnS"/>
    <property type="match status" value="1"/>
</dbReference>
<evidence type="ECO:0000313" key="10">
    <source>
        <dbReference type="Proteomes" id="UP000323819"/>
    </source>
</evidence>
<name>A0ABD7SS45_VIBCL</name>
<dbReference type="Pfam" id="PF00816">
    <property type="entry name" value="Histone_HNS"/>
    <property type="match status" value="1"/>
</dbReference>
<accession>A0ABD7SS45</accession>
<dbReference type="PANTHER" id="PTHR38097:SF2">
    <property type="entry name" value="DNA-BINDING PROTEIN STPA"/>
    <property type="match status" value="1"/>
</dbReference>
<keyword evidence="4 5" id="KW-0238">DNA-binding</keyword>
<proteinExistence type="inferred from homology"/>
<evidence type="ECO:0000256" key="1">
    <source>
        <dbReference type="ARBA" id="ARBA00004453"/>
    </source>
</evidence>
<keyword evidence="7" id="KW-0175">Coiled coil</keyword>
<dbReference type="GO" id="GO:0003677">
    <property type="term" value="F:DNA binding"/>
    <property type="evidence" value="ECO:0007669"/>
    <property type="project" value="UniProtKB-KW"/>
</dbReference>
<evidence type="ECO:0000256" key="5">
    <source>
        <dbReference type="PIRNR" id="PIRNR002096"/>
    </source>
</evidence>
<dbReference type="InterPro" id="IPR001801">
    <property type="entry name" value="Histone_HNS"/>
</dbReference>
<dbReference type="RefSeq" id="WP_044126055.1">
    <property type="nucleotide sequence ID" value="NZ_JAILXN010000001.1"/>
</dbReference>
<dbReference type="GO" id="GO:0009295">
    <property type="term" value="C:nucleoid"/>
    <property type="evidence" value="ECO:0007669"/>
    <property type="project" value="UniProtKB-SubCell"/>
</dbReference>
<keyword evidence="3" id="KW-0963">Cytoplasm</keyword>
<dbReference type="InterPro" id="IPR027454">
    <property type="entry name" value="Histone_HNS_N"/>
</dbReference>
<dbReference type="InterPro" id="IPR037150">
    <property type="entry name" value="H-NS_C_dom_sf"/>
</dbReference>
<comment type="subcellular location">
    <subcellularLocation>
        <location evidence="1">Cytoplasm</location>
        <location evidence="1">Nucleoid</location>
    </subcellularLocation>
</comment>
<evidence type="ECO:0000256" key="7">
    <source>
        <dbReference type="SAM" id="Coils"/>
    </source>
</evidence>
<dbReference type="Gene3D" id="4.10.430.10">
    <property type="entry name" value="Histone-like protein H-NS, C-terminal domain"/>
    <property type="match status" value="1"/>
</dbReference>
<sequence length="135" mass="15333">MQELVKILSNIRSLRVFAREIELSELKSMAEKFNAVLAERQKEEEELAAIENERKSKLEAFRKQIEAEGLDIKALIESLSNQPSSIKPKSSRTPRPAKYKYVVNGEEKTWTGQGRTPAAIQKELDAGKSLEDFLI</sequence>
<evidence type="ECO:0000256" key="6">
    <source>
        <dbReference type="PIRSR" id="PIRSR002096-1"/>
    </source>
</evidence>
<dbReference type="Gene3D" id="1.10.287.1050">
    <property type="entry name" value="H-NS histone-like proteins"/>
    <property type="match status" value="1"/>
</dbReference>
<dbReference type="Pfam" id="PF22470">
    <property type="entry name" value="Histone_HNS_N"/>
    <property type="match status" value="1"/>
</dbReference>
<organism evidence="9 10">
    <name type="scientific">Vibrio cholerae</name>
    <dbReference type="NCBI Taxonomy" id="666"/>
    <lineage>
        <taxon>Bacteria</taxon>
        <taxon>Pseudomonadati</taxon>
        <taxon>Pseudomonadota</taxon>
        <taxon>Gammaproteobacteria</taxon>
        <taxon>Vibrionales</taxon>
        <taxon>Vibrionaceae</taxon>
        <taxon>Vibrio</taxon>
    </lineage>
</organism>
<feature type="coiled-coil region" evidence="7">
    <location>
        <begin position="26"/>
        <end position="60"/>
    </location>
</feature>
<dbReference type="FunFam" id="4.10.430.10:FF:000001">
    <property type="entry name" value="DNA-binding protein"/>
    <property type="match status" value="1"/>
</dbReference>
<gene>
    <name evidence="9" type="ORF">FXF03_01995</name>
</gene>
<reference evidence="9 10" key="1">
    <citation type="submission" date="2019-06" db="EMBL/GenBank/DDBJ databases">
        <title>Vibrio cholerae phylogeny based on whole-genome sequencing reveals genetic diversity and population strucutre.</title>
        <authorList>
            <person name="Zhiqiu Y."/>
            <person name="Bin L."/>
            <person name="Lingyan J."/>
        </authorList>
    </citation>
    <scope>NUCLEOTIDE SEQUENCE [LARGE SCALE GENOMIC DNA]</scope>
    <source>
        <strain evidence="9 10">N2814</strain>
    </source>
</reference>
<dbReference type="SMART" id="SM00528">
    <property type="entry name" value="HNS"/>
    <property type="match status" value="1"/>
</dbReference>
<evidence type="ECO:0000256" key="4">
    <source>
        <dbReference type="ARBA" id="ARBA00023125"/>
    </source>
</evidence>
<dbReference type="Proteomes" id="UP000323819">
    <property type="component" value="Unassembled WGS sequence"/>
</dbReference>
<dbReference type="EMBL" id="VSIJ01000005">
    <property type="protein sequence ID" value="TXX67372.1"/>
    <property type="molecule type" value="Genomic_DNA"/>
</dbReference>
<comment type="caution">
    <text evidence="9">The sequence shown here is derived from an EMBL/GenBank/DDBJ whole genome shotgun (WGS) entry which is preliminary data.</text>
</comment>
<dbReference type="AlphaFoldDB" id="A0ABD7SS45"/>
<comment type="similarity">
    <text evidence="2 5">Belongs to the histone-like protein H-NS family.</text>
</comment>
<dbReference type="SUPFAM" id="SSF81273">
    <property type="entry name" value="H-NS histone-like proteins"/>
    <property type="match status" value="2"/>
</dbReference>
<protein>
    <recommendedName>
        <fullName evidence="5">DNA-binding protein</fullName>
    </recommendedName>
</protein>
<evidence type="ECO:0000259" key="8">
    <source>
        <dbReference type="SMART" id="SM00528"/>
    </source>
</evidence>
<feature type="domain" description="DNA-binding protein H-NS-like C-terminal" evidence="8">
    <location>
        <begin position="89"/>
        <end position="135"/>
    </location>
</feature>
<evidence type="ECO:0000313" key="9">
    <source>
        <dbReference type="EMBL" id="TXX67372.1"/>
    </source>
</evidence>
<dbReference type="InterPro" id="IPR054180">
    <property type="entry name" value="H-NS-like_N"/>
</dbReference>
<dbReference type="PANTHER" id="PTHR38097">
    <property type="match status" value="1"/>
</dbReference>
<evidence type="ECO:0000256" key="3">
    <source>
        <dbReference type="ARBA" id="ARBA00022490"/>
    </source>
</evidence>
<evidence type="ECO:0000256" key="2">
    <source>
        <dbReference type="ARBA" id="ARBA00010610"/>
    </source>
</evidence>
<feature type="DNA-binding region" evidence="6">
    <location>
        <begin position="113"/>
        <end position="118"/>
    </location>
</feature>
<dbReference type="InterPro" id="IPR027444">
    <property type="entry name" value="H-NS_C_dom"/>
</dbReference>